<evidence type="ECO:0000256" key="10">
    <source>
        <dbReference type="RuleBase" id="RU000454"/>
    </source>
</evidence>
<evidence type="ECO:0000256" key="7">
    <source>
        <dbReference type="ARBA" id="ARBA00022801"/>
    </source>
</evidence>
<feature type="domain" description="Peptidase A1" evidence="12">
    <location>
        <begin position="83"/>
        <end position="396"/>
    </location>
</feature>
<name>A0A1C7NC88_9FUNG</name>
<dbReference type="PROSITE" id="PS00141">
    <property type="entry name" value="ASP_PROTEASE"/>
    <property type="match status" value="1"/>
</dbReference>
<keyword evidence="5 11" id="KW-0732">Signal</keyword>
<dbReference type="OrthoDB" id="15189at2759"/>
<reference evidence="13 14" key="1">
    <citation type="submission" date="2016-03" db="EMBL/GenBank/DDBJ databases">
        <title>Choanephora cucurbitarum.</title>
        <authorList>
            <person name="Min B."/>
            <person name="Park H."/>
            <person name="Park J.-H."/>
            <person name="Shin H.-D."/>
            <person name="Choi I.-G."/>
        </authorList>
    </citation>
    <scope>NUCLEOTIDE SEQUENCE [LARGE SCALE GENOMIC DNA]</scope>
    <source>
        <strain evidence="13 14">KUS-F28377</strain>
    </source>
</reference>
<dbReference type="EMBL" id="LUGH01000278">
    <property type="protein sequence ID" value="OBZ86715.1"/>
    <property type="molecule type" value="Genomic_DNA"/>
</dbReference>
<dbReference type="InParanoid" id="A0A1C7NC88"/>
<evidence type="ECO:0000256" key="3">
    <source>
        <dbReference type="ARBA" id="ARBA00013205"/>
    </source>
</evidence>
<evidence type="ECO:0000256" key="11">
    <source>
        <dbReference type="SAM" id="SignalP"/>
    </source>
</evidence>
<feature type="chain" id="PRO_5008889616" description="rhizopuspepsin" evidence="11">
    <location>
        <begin position="24"/>
        <end position="400"/>
    </location>
</feature>
<evidence type="ECO:0000256" key="9">
    <source>
        <dbReference type="PIRSR" id="PIRSR601461-2"/>
    </source>
</evidence>
<evidence type="ECO:0000256" key="1">
    <source>
        <dbReference type="ARBA" id="ARBA00001130"/>
    </source>
</evidence>
<gene>
    <name evidence="13" type="primary">Pgc</name>
    <name evidence="13" type="ORF">A0J61_05244</name>
</gene>
<dbReference type="CDD" id="cd05471">
    <property type="entry name" value="pepsin_like"/>
    <property type="match status" value="1"/>
</dbReference>
<proteinExistence type="inferred from homology"/>
<keyword evidence="4 10" id="KW-0645">Protease</keyword>
<evidence type="ECO:0000256" key="8">
    <source>
        <dbReference type="PIRSR" id="PIRSR601461-1"/>
    </source>
</evidence>
<feature type="active site" evidence="8">
    <location>
        <position position="101"/>
    </location>
</feature>
<organism evidence="13 14">
    <name type="scientific">Choanephora cucurbitarum</name>
    <dbReference type="NCBI Taxonomy" id="101091"/>
    <lineage>
        <taxon>Eukaryota</taxon>
        <taxon>Fungi</taxon>
        <taxon>Fungi incertae sedis</taxon>
        <taxon>Mucoromycota</taxon>
        <taxon>Mucoromycotina</taxon>
        <taxon>Mucoromycetes</taxon>
        <taxon>Mucorales</taxon>
        <taxon>Mucorineae</taxon>
        <taxon>Choanephoraceae</taxon>
        <taxon>Choanephoroideae</taxon>
        <taxon>Choanephora</taxon>
    </lineage>
</organism>
<evidence type="ECO:0000256" key="5">
    <source>
        <dbReference type="ARBA" id="ARBA00022729"/>
    </source>
</evidence>
<feature type="disulfide bond" evidence="9">
    <location>
        <begin position="322"/>
        <end position="360"/>
    </location>
</feature>
<dbReference type="InterPro" id="IPR001969">
    <property type="entry name" value="Aspartic_peptidase_AS"/>
</dbReference>
<dbReference type="PANTHER" id="PTHR47966:SF51">
    <property type="entry name" value="BETA-SITE APP-CLEAVING ENZYME, ISOFORM A-RELATED"/>
    <property type="match status" value="1"/>
</dbReference>
<dbReference type="PANTHER" id="PTHR47966">
    <property type="entry name" value="BETA-SITE APP-CLEAVING ENZYME, ISOFORM A-RELATED"/>
    <property type="match status" value="1"/>
</dbReference>
<keyword evidence="9" id="KW-1015">Disulfide bond</keyword>
<dbReference type="SUPFAM" id="SSF50630">
    <property type="entry name" value="Acid proteases"/>
    <property type="match status" value="1"/>
</dbReference>
<dbReference type="PROSITE" id="PS51767">
    <property type="entry name" value="PEPTIDASE_A1"/>
    <property type="match status" value="1"/>
</dbReference>
<dbReference type="PRINTS" id="PR00792">
    <property type="entry name" value="PEPSIN"/>
</dbReference>
<dbReference type="FunFam" id="2.40.70.10:FF:000115">
    <property type="entry name" value="Lysosomal aspartic protease"/>
    <property type="match status" value="1"/>
</dbReference>
<dbReference type="STRING" id="101091.A0A1C7NC88"/>
<dbReference type="InterPro" id="IPR033121">
    <property type="entry name" value="PEPTIDASE_A1"/>
</dbReference>
<keyword evidence="6 10" id="KW-0064">Aspartyl protease</keyword>
<dbReference type="InterPro" id="IPR034164">
    <property type="entry name" value="Pepsin-like_dom"/>
</dbReference>
<comment type="catalytic activity">
    <reaction evidence="1">
        <text>Hydrolysis of proteins with broad specificity similar to that of pepsin A, preferring hydrophobic residues at P1 and P1'. Clots milk and activates trypsinogen. Does not cleave 4-Gln-|-His-5, but does cleave 10-His-|-Leu-11 and 12-Val-|-Glu-13 in B chain of insulin.</text>
        <dbReference type="EC" id="3.4.23.21"/>
    </reaction>
</comment>
<dbReference type="AlphaFoldDB" id="A0A1C7NC88"/>
<feature type="disulfide bond" evidence="9">
    <location>
        <begin position="114"/>
        <end position="118"/>
    </location>
</feature>
<dbReference type="GO" id="GO:0004190">
    <property type="term" value="F:aspartic-type endopeptidase activity"/>
    <property type="evidence" value="ECO:0007669"/>
    <property type="project" value="UniProtKB-KW"/>
</dbReference>
<dbReference type="InterPro" id="IPR021109">
    <property type="entry name" value="Peptidase_aspartic_dom_sf"/>
</dbReference>
<dbReference type="Proteomes" id="UP000093000">
    <property type="component" value="Unassembled WGS sequence"/>
</dbReference>
<dbReference type="Pfam" id="PF00026">
    <property type="entry name" value="Asp"/>
    <property type="match status" value="1"/>
</dbReference>
<feature type="signal peptide" evidence="11">
    <location>
        <begin position="1"/>
        <end position="23"/>
    </location>
</feature>
<dbReference type="InterPro" id="IPR001461">
    <property type="entry name" value="Aspartic_peptidase_A1"/>
</dbReference>
<protein>
    <recommendedName>
        <fullName evidence="3">rhizopuspepsin</fullName>
        <ecNumber evidence="3">3.4.23.21</ecNumber>
    </recommendedName>
</protein>
<dbReference type="FunCoup" id="A0A1C7NC88">
    <property type="interactions" value="57"/>
</dbReference>
<evidence type="ECO:0000259" key="12">
    <source>
        <dbReference type="PROSITE" id="PS51767"/>
    </source>
</evidence>
<evidence type="ECO:0000256" key="4">
    <source>
        <dbReference type="ARBA" id="ARBA00022670"/>
    </source>
</evidence>
<evidence type="ECO:0000256" key="6">
    <source>
        <dbReference type="ARBA" id="ARBA00022750"/>
    </source>
</evidence>
<evidence type="ECO:0000256" key="2">
    <source>
        <dbReference type="ARBA" id="ARBA00007447"/>
    </source>
</evidence>
<comment type="similarity">
    <text evidence="2 10">Belongs to the peptidase A1 family.</text>
</comment>
<keyword evidence="7 10" id="KW-0378">Hydrolase</keyword>
<dbReference type="Gene3D" id="2.40.70.10">
    <property type="entry name" value="Acid Proteases"/>
    <property type="match status" value="2"/>
</dbReference>
<comment type="caution">
    <text evidence="13">The sequence shown here is derived from an EMBL/GenBank/DDBJ whole genome shotgun (WGS) entry which is preliminary data.</text>
</comment>
<evidence type="ECO:0000313" key="14">
    <source>
        <dbReference type="Proteomes" id="UP000093000"/>
    </source>
</evidence>
<keyword evidence="14" id="KW-1185">Reference proteome</keyword>
<evidence type="ECO:0000313" key="13">
    <source>
        <dbReference type="EMBL" id="OBZ86715.1"/>
    </source>
</evidence>
<feature type="active site" evidence="8">
    <location>
        <position position="287"/>
    </location>
</feature>
<accession>A0A1C7NC88</accession>
<sequence>MVYSTNLSVFCGLLLALISATEGHLDQLNVPLLRKEGQPMDTFSRVNKALAKYGVDRDGKEQYYNPSSGASIKLESAYVDVEYLGQIAIGTPPQLFNVDFDTGSADIWISSSKCNTTCNTHRLYDETLSTTHQAINPPKNWRVRYGDGSSVIGYTGVDTFHLDKFSQPNVTFGLVSSLSSQFAYDSLLDGIFGLAFPPLSNIGYSSSIVEDMYRSGRISSPIVSFYLGRAQGGGKGEVLFGDINQNHFEGQLTYVPVKIKKYWQVDLTDISVDKNRLISNTMPAVLDTGTTLIILPLAISNAIHQTIPGARFDLIYGWRIPCDYANNTSSVLNIQLDGKDFPLYPKDLIRTQSTSEPELCFSGIAGANMPFIVLGDTFLRSYYSVFDFRKGQVGLAKTKT</sequence>
<dbReference type="EC" id="3.4.23.21" evidence="3"/>
<dbReference type="GO" id="GO:0006508">
    <property type="term" value="P:proteolysis"/>
    <property type="evidence" value="ECO:0007669"/>
    <property type="project" value="UniProtKB-KW"/>
</dbReference>